<dbReference type="RefSeq" id="XP_026534483.1">
    <property type="nucleotide sequence ID" value="XM_026678698.1"/>
</dbReference>
<evidence type="ECO:0000256" key="3">
    <source>
        <dbReference type="ARBA" id="ARBA00022677"/>
    </source>
</evidence>
<dbReference type="GO" id="GO:0005811">
    <property type="term" value="C:lipid droplet"/>
    <property type="evidence" value="ECO:0007669"/>
    <property type="project" value="UniProtKB-SubCell"/>
</dbReference>
<dbReference type="GO" id="GO:0019915">
    <property type="term" value="P:lipid storage"/>
    <property type="evidence" value="ECO:0007669"/>
    <property type="project" value="TreeGrafter"/>
</dbReference>
<name>A0A6J1V1G8_9SAUR</name>
<proteinExistence type="inferred from homology"/>
<comment type="subcellular location">
    <subcellularLocation>
        <location evidence="1">Lipid droplet</location>
    </subcellularLocation>
</comment>
<dbReference type="Proteomes" id="UP000504612">
    <property type="component" value="Unplaced"/>
</dbReference>
<evidence type="ECO:0000313" key="7">
    <source>
        <dbReference type="RefSeq" id="XP_026534483.1"/>
    </source>
</evidence>
<dbReference type="Pfam" id="PF03036">
    <property type="entry name" value="Perilipin"/>
    <property type="match status" value="1"/>
</dbReference>
<organism evidence="6 7">
    <name type="scientific">Notechis scutatus</name>
    <name type="common">mainland tiger snake</name>
    <dbReference type="NCBI Taxonomy" id="8663"/>
    <lineage>
        <taxon>Eukaryota</taxon>
        <taxon>Metazoa</taxon>
        <taxon>Chordata</taxon>
        <taxon>Craniata</taxon>
        <taxon>Vertebrata</taxon>
        <taxon>Euteleostomi</taxon>
        <taxon>Lepidosauria</taxon>
        <taxon>Squamata</taxon>
        <taxon>Bifurcata</taxon>
        <taxon>Unidentata</taxon>
        <taxon>Episquamata</taxon>
        <taxon>Toxicofera</taxon>
        <taxon>Serpentes</taxon>
        <taxon>Colubroidea</taxon>
        <taxon>Elapidae</taxon>
        <taxon>Hydrophiinae</taxon>
        <taxon>Notechis</taxon>
    </lineage>
</organism>
<evidence type="ECO:0000313" key="6">
    <source>
        <dbReference type="Proteomes" id="UP000504612"/>
    </source>
</evidence>
<accession>A0A6J1V1G8</accession>
<evidence type="ECO:0000256" key="4">
    <source>
        <dbReference type="PIRNR" id="PIRNR036881"/>
    </source>
</evidence>
<keyword evidence="3" id="KW-0551">Lipid droplet</keyword>
<dbReference type="InterPro" id="IPR004279">
    <property type="entry name" value="Perilipin"/>
</dbReference>
<evidence type="ECO:0000256" key="1">
    <source>
        <dbReference type="ARBA" id="ARBA00004502"/>
    </source>
</evidence>
<dbReference type="SUPFAM" id="SSF109775">
    <property type="entry name" value="Mannose-6-phosphate receptor binding protein 1 (Tip47), C-terminal domain"/>
    <property type="match status" value="1"/>
</dbReference>
<gene>
    <name evidence="7" type="primary">LOC113419369</name>
</gene>
<dbReference type="GO" id="GO:0005829">
    <property type="term" value="C:cytosol"/>
    <property type="evidence" value="ECO:0007669"/>
    <property type="project" value="TreeGrafter"/>
</dbReference>
<protein>
    <recommendedName>
        <fullName evidence="4">Perilipin</fullName>
    </recommendedName>
</protein>
<comment type="similarity">
    <text evidence="2 4">Belongs to the perilipin family.</text>
</comment>
<dbReference type="PANTHER" id="PTHR14024">
    <property type="entry name" value="PERILIPIN"/>
    <property type="match status" value="1"/>
</dbReference>
<keyword evidence="6" id="KW-1185">Reference proteome</keyword>
<dbReference type="AlphaFoldDB" id="A0A6J1V1G8"/>
<evidence type="ECO:0000256" key="5">
    <source>
        <dbReference type="SAM" id="MobiDB-lite"/>
    </source>
</evidence>
<dbReference type="Gene3D" id="1.20.120.340">
    <property type="entry name" value="Flagellar protein FliS"/>
    <property type="match status" value="1"/>
</dbReference>
<evidence type="ECO:0000256" key="2">
    <source>
        <dbReference type="ARBA" id="ARBA00006311"/>
    </source>
</evidence>
<sequence>MMIAPEKFAFSNISPSVAREPTMSSMKPDQGTMSSETSDESLEEEVVQMNILKRVSSLPLVCSVCDLVSSNYTSIKRKNSYLQTVCDGAEKGVKTLTGAAVSRAQPLLNSFEPQLATANKYVCRGLDTVEQRVPILQQRAGQVVSGTKELVTSKVTNAKNAVTRRLSGMVGMTKDVVQNGVKTTASLVSSSMTVVMGTRMGKMAKNSVETVLGRSHAFIDHYLLISDEDLMDLKTCSQGTGMDPVQEVQTQIKCNGYLACVLSLLNKFQRYISQQSWCNLRHANESLQIVLENTFSEWKGWLIALYYTITLPLRTVYLILIFTVEELSAKINENVPQACYILEDLKLVLSAVTCLQELCWKIFARVWEKMSEEENLNTLLNYIVQTLPFCFFANHCKCRTSTDSTAKALKAIQRVQASKDSLLGLEGSGISSIVTAT</sequence>
<dbReference type="GO" id="GO:0010890">
    <property type="term" value="P:positive regulation of triglyceride storage"/>
    <property type="evidence" value="ECO:0007669"/>
    <property type="project" value="TreeGrafter"/>
</dbReference>
<feature type="region of interest" description="Disordered" evidence="5">
    <location>
        <begin position="19"/>
        <end position="38"/>
    </location>
</feature>
<dbReference type="PIRSF" id="PIRSF036881">
    <property type="entry name" value="PAT"/>
    <property type="match status" value="1"/>
</dbReference>
<dbReference type="PANTHER" id="PTHR14024:SF51">
    <property type="entry name" value="PERILIPIN-RELATED"/>
    <property type="match status" value="1"/>
</dbReference>
<feature type="compositionally biased region" description="Polar residues" evidence="5">
    <location>
        <begin position="22"/>
        <end position="33"/>
    </location>
</feature>
<reference evidence="7" key="1">
    <citation type="submission" date="2025-08" db="UniProtKB">
        <authorList>
            <consortium name="RefSeq"/>
        </authorList>
    </citation>
    <scope>IDENTIFICATION</scope>
</reference>
<dbReference type="GeneID" id="113419369"/>
<dbReference type="KEGG" id="nss:113419369"/>